<dbReference type="AlphaFoldDB" id="A0A5N7CT94"/>
<proteinExistence type="predicted"/>
<dbReference type="GeneID" id="43676075"/>
<name>A0A5N7CT94_9EURO</name>
<evidence type="ECO:0000256" key="1">
    <source>
        <dbReference type="SAM" id="MobiDB-lite"/>
    </source>
</evidence>
<dbReference type="RefSeq" id="XP_031934226.1">
    <property type="nucleotide sequence ID" value="XM_032091384.1"/>
</dbReference>
<feature type="region of interest" description="Disordered" evidence="1">
    <location>
        <begin position="166"/>
        <end position="190"/>
    </location>
</feature>
<sequence length="321" mass="33877">MDATQTAAAAATEGRADPVSWPDSGSPTWSSIRSNITRSDTFHDQRSLTLGQHLPALSLPLKRHIYETDVCAGIMAPPKRRTGDHPSGSATDYAPTVAGAVPQSAACRPAQTPSSAMHEIQTPSLTSPSAAPWYAMVSSGTSRNMSHPGVSNRIYSSQLTLQHPTAAGSPAEFTLWPHPPPASSHALEAVPAGSADGPVWVITPDQVFESSGSTYNATVPVGVAGLSRHRIVQGEYDRPGEIVHEPPGPLALAVSHQAPIANAVWDPPSSIEPNPWSAAVTQDRIPEPSVPEHPLLGPTTVGLPPEQVVPKPLLYRSYTRN</sequence>
<gene>
    <name evidence="2" type="ORF">BDV37DRAFT_88825</name>
</gene>
<reference evidence="2 3" key="1">
    <citation type="submission" date="2019-04" db="EMBL/GenBank/DDBJ databases">
        <authorList>
            <consortium name="DOE Joint Genome Institute"/>
            <person name="Mondo S."/>
            <person name="Kjaerbolling I."/>
            <person name="Vesth T."/>
            <person name="Frisvad J.C."/>
            <person name="Nybo J.L."/>
            <person name="Theobald S."/>
            <person name="Kildgaard S."/>
            <person name="Isbrandt T."/>
            <person name="Kuo A."/>
            <person name="Sato A."/>
            <person name="Lyhne E.K."/>
            <person name="Kogle M.E."/>
            <person name="Wiebenga A."/>
            <person name="Kun R.S."/>
            <person name="Lubbers R.J."/>
            <person name="Makela M.R."/>
            <person name="Barry K."/>
            <person name="Chovatia M."/>
            <person name="Clum A."/>
            <person name="Daum C."/>
            <person name="Haridas S."/>
            <person name="He G."/>
            <person name="LaButti K."/>
            <person name="Lipzen A."/>
            <person name="Riley R."/>
            <person name="Salamov A."/>
            <person name="Simmons B.A."/>
            <person name="Magnuson J.K."/>
            <person name="Henrissat B."/>
            <person name="Mortensen U.H."/>
            <person name="Larsen T.O."/>
            <person name="Devries R.P."/>
            <person name="Grigoriev I.V."/>
            <person name="Machida M."/>
            <person name="Baker S.E."/>
            <person name="Andersen M.R."/>
            <person name="Cantor M.N."/>
            <person name="Hua S.X."/>
        </authorList>
    </citation>
    <scope>NUCLEOTIDE SEQUENCE [LARGE SCALE GENOMIC DNA]</scope>
    <source>
        <strain evidence="2 3">CBS 119388</strain>
    </source>
</reference>
<feature type="region of interest" description="Disordered" evidence="1">
    <location>
        <begin position="1"/>
        <end position="30"/>
    </location>
</feature>
<feature type="compositionally biased region" description="Low complexity" evidence="1">
    <location>
        <begin position="1"/>
        <end position="12"/>
    </location>
</feature>
<protein>
    <submittedName>
        <fullName evidence="2">Uncharacterized protein</fullName>
    </submittedName>
</protein>
<evidence type="ECO:0000313" key="3">
    <source>
        <dbReference type="Proteomes" id="UP000325579"/>
    </source>
</evidence>
<keyword evidence="3" id="KW-1185">Reference proteome</keyword>
<accession>A0A5N7CT94</accession>
<evidence type="ECO:0000313" key="2">
    <source>
        <dbReference type="EMBL" id="KAE8396907.1"/>
    </source>
</evidence>
<dbReference type="OrthoDB" id="4517152at2759"/>
<organism evidence="2 3">
    <name type="scientific">Aspergillus pseudonomiae</name>
    <dbReference type="NCBI Taxonomy" id="1506151"/>
    <lineage>
        <taxon>Eukaryota</taxon>
        <taxon>Fungi</taxon>
        <taxon>Dikarya</taxon>
        <taxon>Ascomycota</taxon>
        <taxon>Pezizomycotina</taxon>
        <taxon>Eurotiomycetes</taxon>
        <taxon>Eurotiomycetidae</taxon>
        <taxon>Eurotiales</taxon>
        <taxon>Aspergillaceae</taxon>
        <taxon>Aspergillus</taxon>
        <taxon>Aspergillus subgen. Circumdati</taxon>
    </lineage>
</organism>
<dbReference type="EMBL" id="ML736953">
    <property type="protein sequence ID" value="KAE8396907.1"/>
    <property type="molecule type" value="Genomic_DNA"/>
</dbReference>
<dbReference type="Proteomes" id="UP000325579">
    <property type="component" value="Unassembled WGS sequence"/>
</dbReference>